<dbReference type="EMBL" id="CP082781">
    <property type="protein sequence ID" value="UGS27763.1"/>
    <property type="molecule type" value="Genomic_DNA"/>
</dbReference>
<dbReference type="Proteomes" id="UP001199642">
    <property type="component" value="Chromosome"/>
</dbReference>
<dbReference type="PANTHER" id="PTHR23028">
    <property type="entry name" value="ACETYLTRANSFERASE"/>
    <property type="match status" value="1"/>
</dbReference>
<feature type="transmembrane region" description="Helical" evidence="1">
    <location>
        <begin position="20"/>
        <end position="41"/>
    </location>
</feature>
<keyword evidence="1" id="KW-0472">Membrane</keyword>
<name>A0ABY3RUL8_9MICO</name>
<dbReference type="GO" id="GO:0016746">
    <property type="term" value="F:acyltransferase activity"/>
    <property type="evidence" value="ECO:0007669"/>
    <property type="project" value="UniProtKB-KW"/>
</dbReference>
<protein>
    <submittedName>
        <fullName evidence="3">Acyltransferase</fullName>
    </submittedName>
</protein>
<organism evidence="3 4">
    <name type="scientific">Microbacterium resistens</name>
    <dbReference type="NCBI Taxonomy" id="156977"/>
    <lineage>
        <taxon>Bacteria</taxon>
        <taxon>Bacillati</taxon>
        <taxon>Actinomycetota</taxon>
        <taxon>Actinomycetes</taxon>
        <taxon>Micrococcales</taxon>
        <taxon>Microbacteriaceae</taxon>
        <taxon>Microbacterium</taxon>
    </lineage>
</organism>
<feature type="transmembrane region" description="Helical" evidence="1">
    <location>
        <begin position="208"/>
        <end position="226"/>
    </location>
</feature>
<gene>
    <name evidence="3" type="ORF">K8F61_06195</name>
</gene>
<feature type="transmembrane region" description="Helical" evidence="1">
    <location>
        <begin position="302"/>
        <end position="324"/>
    </location>
</feature>
<dbReference type="InterPro" id="IPR002656">
    <property type="entry name" value="Acyl_transf_3_dom"/>
</dbReference>
<accession>A0ABY3RUL8</accession>
<dbReference type="PANTHER" id="PTHR23028:SF53">
    <property type="entry name" value="ACYL_TRANSF_3 DOMAIN-CONTAINING PROTEIN"/>
    <property type="match status" value="1"/>
</dbReference>
<feature type="transmembrane region" description="Helical" evidence="1">
    <location>
        <begin position="97"/>
        <end position="115"/>
    </location>
</feature>
<keyword evidence="4" id="KW-1185">Reference proteome</keyword>
<feature type="transmembrane region" description="Helical" evidence="1">
    <location>
        <begin position="56"/>
        <end position="77"/>
    </location>
</feature>
<keyword evidence="1" id="KW-0812">Transmembrane</keyword>
<evidence type="ECO:0000259" key="2">
    <source>
        <dbReference type="Pfam" id="PF01757"/>
    </source>
</evidence>
<dbReference type="RefSeq" id="WP_231821044.1">
    <property type="nucleotide sequence ID" value="NZ_CP082781.1"/>
</dbReference>
<feature type="transmembrane region" description="Helical" evidence="1">
    <location>
        <begin position="238"/>
        <end position="256"/>
    </location>
</feature>
<dbReference type="InterPro" id="IPR050879">
    <property type="entry name" value="Acyltransferase_3"/>
</dbReference>
<feature type="transmembrane region" description="Helical" evidence="1">
    <location>
        <begin position="268"/>
        <end position="290"/>
    </location>
</feature>
<reference evidence="3 4" key="1">
    <citation type="submission" date="2023-01" db="EMBL/GenBank/DDBJ databases">
        <title>Characterization of estradiol degrading bacteria Microbacterium sp. MZT7 and reveal degrading genes through genome analysis.</title>
        <authorList>
            <person name="Hao P."/>
            <person name="Gao Y."/>
        </authorList>
    </citation>
    <scope>NUCLEOTIDE SEQUENCE [LARGE SCALE GENOMIC DNA]</scope>
    <source>
        <strain evidence="3 4">MZT7</strain>
    </source>
</reference>
<dbReference type="Pfam" id="PF01757">
    <property type="entry name" value="Acyl_transf_3"/>
    <property type="match status" value="1"/>
</dbReference>
<keyword evidence="3" id="KW-0808">Transferase</keyword>
<proteinExistence type="predicted"/>
<evidence type="ECO:0000256" key="1">
    <source>
        <dbReference type="SAM" id="Phobius"/>
    </source>
</evidence>
<evidence type="ECO:0000313" key="4">
    <source>
        <dbReference type="Proteomes" id="UP001199642"/>
    </source>
</evidence>
<feature type="transmembrane region" description="Helical" evidence="1">
    <location>
        <begin position="157"/>
        <end position="179"/>
    </location>
</feature>
<keyword evidence="3" id="KW-0012">Acyltransferase</keyword>
<keyword evidence="1" id="KW-1133">Transmembrane helix</keyword>
<feature type="transmembrane region" description="Helical" evidence="1">
    <location>
        <begin position="330"/>
        <end position="352"/>
    </location>
</feature>
<evidence type="ECO:0000313" key="3">
    <source>
        <dbReference type="EMBL" id="UGS27763.1"/>
    </source>
</evidence>
<sequence length="386" mass="41620">MSQSGSSRTTQGRITGLDGLRGVAALVVLLYHASLVARPWLDPAAWTALTETPLKLLLAGTESVLIFFVLSGIVVALPALRGGFDWARYYPARLLRLYVPVAAALLFAAALIVLLPRDRSQMPEGSWMRDAQASSVSPGALLSEASLMRPSYDIDNVLWSLRWEVFFSLLLPVFVWVALRSRRHSAAVAAGAALVIVIGRLTGNEVLVYLPVFLLGTVIAVHLDDLRALAARPRVRPFLPVLFAAACALLIASWLARPITTRGGSADHILWGVSAVGAALIVVLAIVWPRAARVLDTAPAQWLGRVSFSLYLIHAPILGTLGYALGPDRWWLACLLGIPLSLLLAPVFHRLVERPSHRLSRTVGAWCGARASAIGDRLGRAQPETG</sequence>
<feature type="domain" description="Acyltransferase 3" evidence="2">
    <location>
        <begin position="15"/>
        <end position="348"/>
    </location>
</feature>
<feature type="transmembrane region" description="Helical" evidence="1">
    <location>
        <begin position="186"/>
        <end position="202"/>
    </location>
</feature>